<dbReference type="AlphaFoldDB" id="A5HB54"/>
<dbReference type="PRINTS" id="PR01217">
    <property type="entry name" value="PRICHEXTENSN"/>
</dbReference>
<name>A5HB54_MEDSF</name>
<reference evidence="6" key="1">
    <citation type="submission" date="2007-02" db="EMBL/GenBank/DDBJ databases">
        <title>Cloning of bimodular protein (corC) gene from Medicago falcata L.</title>
        <authorList>
            <person name="Cai J."/>
            <person name="Guo Z."/>
        </authorList>
    </citation>
    <scope>NUCLEOTIDE SEQUENCE</scope>
</reference>
<feature type="domain" description="Bifunctional inhibitor/plant lipid transfer protein/seed storage helical" evidence="5">
    <location>
        <begin position="84"/>
        <end position="165"/>
    </location>
</feature>
<dbReference type="Pfam" id="PF14547">
    <property type="entry name" value="Hydrophob_seed"/>
    <property type="match status" value="1"/>
</dbReference>
<organism evidence="6">
    <name type="scientific">Medicago sativa subsp. falcata</name>
    <name type="common">Sickle medic</name>
    <name type="synonym">Medicago falcata</name>
    <dbReference type="NCBI Taxonomy" id="3878"/>
    <lineage>
        <taxon>Eukaryota</taxon>
        <taxon>Viridiplantae</taxon>
        <taxon>Streptophyta</taxon>
        <taxon>Embryophyta</taxon>
        <taxon>Tracheophyta</taxon>
        <taxon>Spermatophyta</taxon>
        <taxon>Magnoliopsida</taxon>
        <taxon>eudicotyledons</taxon>
        <taxon>Gunneridae</taxon>
        <taxon>Pentapetalae</taxon>
        <taxon>rosids</taxon>
        <taxon>fabids</taxon>
        <taxon>Fabales</taxon>
        <taxon>Fabaceae</taxon>
        <taxon>Papilionoideae</taxon>
        <taxon>50 kb inversion clade</taxon>
        <taxon>NPAAA clade</taxon>
        <taxon>Hologalegina</taxon>
        <taxon>IRL clade</taxon>
        <taxon>Trifolieae</taxon>
        <taxon>Medicago</taxon>
    </lineage>
</organism>
<dbReference type="InterPro" id="IPR036312">
    <property type="entry name" value="Bifun_inhib/LTP/seed_sf"/>
</dbReference>
<feature type="signal peptide" evidence="4">
    <location>
        <begin position="1"/>
        <end position="24"/>
    </location>
</feature>
<evidence type="ECO:0000259" key="5">
    <source>
        <dbReference type="SMART" id="SM00499"/>
    </source>
</evidence>
<sequence>MASNNLSALIILFSLLAYSTFSHACGSCRPTPPSPPPPSKTPKACPPPPSTTPKASPPPKASTPPPTPTTPKPSPPTPSTSQKCPTDTLKLGVCADVLGLVNVIVGSPASSKCCTLIQGLADLDAAVCLCTAIKANILGINLNVPITLSLLLSACEKSIPNGFQCS</sequence>
<dbReference type="SUPFAM" id="SSF47699">
    <property type="entry name" value="Bifunctional inhibitor/lipid-transfer protein/seed storage 2S albumin"/>
    <property type="match status" value="1"/>
</dbReference>
<dbReference type="SMART" id="SM00499">
    <property type="entry name" value="AAI"/>
    <property type="match status" value="1"/>
</dbReference>
<gene>
    <name evidence="6" type="primary">corC</name>
</gene>
<proteinExistence type="evidence at transcript level"/>
<accession>A5HB54</accession>
<dbReference type="CDD" id="cd01958">
    <property type="entry name" value="HPS_like"/>
    <property type="match status" value="1"/>
</dbReference>
<evidence type="ECO:0000256" key="2">
    <source>
        <dbReference type="ARBA" id="ARBA00022729"/>
    </source>
</evidence>
<dbReference type="Gene3D" id="1.10.110.10">
    <property type="entry name" value="Plant lipid-transfer and hydrophobic proteins"/>
    <property type="match status" value="1"/>
</dbReference>
<dbReference type="EMBL" id="EF422370">
    <property type="protein sequence ID" value="ABQ01426.1"/>
    <property type="molecule type" value="mRNA"/>
</dbReference>
<evidence type="ECO:0000256" key="4">
    <source>
        <dbReference type="SAM" id="SignalP"/>
    </source>
</evidence>
<feature type="compositionally biased region" description="Pro residues" evidence="3">
    <location>
        <begin position="30"/>
        <end position="78"/>
    </location>
</feature>
<protein>
    <submittedName>
        <fullName evidence="6">Bimodular protein</fullName>
    </submittedName>
</protein>
<evidence type="ECO:0000313" key="6">
    <source>
        <dbReference type="EMBL" id="ABQ01426.1"/>
    </source>
</evidence>
<evidence type="ECO:0000256" key="1">
    <source>
        <dbReference type="ARBA" id="ARBA00008965"/>
    </source>
</evidence>
<dbReference type="FunFam" id="1.10.110.10:FF:000003">
    <property type="entry name" value="pEARLI1-like lipid transfer protein 1"/>
    <property type="match status" value="1"/>
</dbReference>
<comment type="similarity">
    <text evidence="1">Belongs to the plant LTP family. PEARLI1 subfamily.</text>
</comment>
<dbReference type="InterPro" id="IPR051636">
    <property type="entry name" value="Plant_LTP/defense-related"/>
</dbReference>
<feature type="region of interest" description="Disordered" evidence="3">
    <location>
        <begin position="27"/>
        <end position="84"/>
    </location>
</feature>
<dbReference type="InterPro" id="IPR027923">
    <property type="entry name" value="Hydrophob_seed_dom"/>
</dbReference>
<dbReference type="PANTHER" id="PTHR31731">
    <property type="match status" value="1"/>
</dbReference>
<feature type="chain" id="PRO_5002683960" evidence="4">
    <location>
        <begin position="25"/>
        <end position="166"/>
    </location>
</feature>
<keyword evidence="2 4" id="KW-0732">Signal</keyword>
<dbReference type="InterPro" id="IPR016140">
    <property type="entry name" value="Bifunc_inhib/LTP/seed_store"/>
</dbReference>
<evidence type="ECO:0000256" key="3">
    <source>
        <dbReference type="SAM" id="MobiDB-lite"/>
    </source>
</evidence>